<protein>
    <submittedName>
        <fullName evidence="2">Uncharacterized protein</fullName>
    </submittedName>
</protein>
<keyword evidence="1" id="KW-1133">Transmembrane helix</keyword>
<evidence type="ECO:0000313" key="3">
    <source>
        <dbReference type="Proteomes" id="UP000003835"/>
    </source>
</evidence>
<dbReference type="HOGENOM" id="CLU_3232151_0_0_3"/>
<keyword evidence="1" id="KW-0472">Membrane</keyword>
<evidence type="ECO:0000313" key="2">
    <source>
        <dbReference type="EMBL" id="EDX73228.1"/>
    </source>
</evidence>
<feature type="transmembrane region" description="Helical" evidence="1">
    <location>
        <begin position="12"/>
        <end position="30"/>
    </location>
</feature>
<accession>B4VY60</accession>
<organism evidence="2 3">
    <name type="scientific">Coleofasciculus chthonoplastes PCC 7420</name>
    <dbReference type="NCBI Taxonomy" id="118168"/>
    <lineage>
        <taxon>Bacteria</taxon>
        <taxon>Bacillati</taxon>
        <taxon>Cyanobacteriota</taxon>
        <taxon>Cyanophyceae</taxon>
        <taxon>Coleofasciculales</taxon>
        <taxon>Coleofasciculaceae</taxon>
        <taxon>Coleofasciculus</taxon>
    </lineage>
</organism>
<evidence type="ECO:0000256" key="1">
    <source>
        <dbReference type="SAM" id="Phobius"/>
    </source>
</evidence>
<dbReference type="Proteomes" id="UP000003835">
    <property type="component" value="Unassembled WGS sequence"/>
</dbReference>
<dbReference type="EMBL" id="DS989859">
    <property type="protein sequence ID" value="EDX73228.1"/>
    <property type="molecule type" value="Genomic_DNA"/>
</dbReference>
<dbReference type="RefSeq" id="WP_006103691.1">
    <property type="nucleotide sequence ID" value="NZ_DS989859.1"/>
</dbReference>
<sequence>MIEQFNLFVESAYVGLDIVANSLVLIYGFGISCKLAKFLFGSI</sequence>
<proteinExistence type="predicted"/>
<reference evidence="2 3" key="1">
    <citation type="submission" date="2008-07" db="EMBL/GenBank/DDBJ databases">
        <authorList>
            <person name="Tandeau de Marsac N."/>
            <person name="Ferriera S."/>
            <person name="Johnson J."/>
            <person name="Kravitz S."/>
            <person name="Beeson K."/>
            <person name="Sutton G."/>
            <person name="Rogers Y.-H."/>
            <person name="Friedman R."/>
            <person name="Frazier M."/>
            <person name="Venter J.C."/>
        </authorList>
    </citation>
    <scope>NUCLEOTIDE SEQUENCE [LARGE SCALE GENOMIC DNA]</scope>
    <source>
        <strain evidence="2 3">PCC 7420</strain>
    </source>
</reference>
<keyword evidence="3" id="KW-1185">Reference proteome</keyword>
<name>B4VY60_9CYAN</name>
<gene>
    <name evidence="2" type="ORF">MC7420_4475</name>
</gene>
<dbReference type="AlphaFoldDB" id="B4VY60"/>
<keyword evidence="1" id="KW-0812">Transmembrane</keyword>